<dbReference type="PIRSF" id="PIRSF006230">
    <property type="entry name" value="MG442"/>
    <property type="match status" value="1"/>
</dbReference>
<dbReference type="CDD" id="cd01856">
    <property type="entry name" value="YlqF"/>
    <property type="match status" value="1"/>
</dbReference>
<dbReference type="STRING" id="167542.P9515_02231"/>
<dbReference type="PANTHER" id="PTHR45782">
    <property type="entry name" value="MITOCHONDRIAL RIBOSOME-ASSOCIATED GTPASE 1"/>
    <property type="match status" value="1"/>
</dbReference>
<dbReference type="InterPro" id="IPR019991">
    <property type="entry name" value="GTP-bd_ribosome_bgen"/>
</dbReference>
<dbReference type="Proteomes" id="UP000001589">
    <property type="component" value="Chromosome"/>
</dbReference>
<dbReference type="SUPFAM" id="SSF52540">
    <property type="entry name" value="P-loop containing nucleoside triphosphate hydrolases"/>
    <property type="match status" value="1"/>
</dbReference>
<dbReference type="GO" id="GO:0005525">
    <property type="term" value="F:GTP binding"/>
    <property type="evidence" value="ECO:0007669"/>
    <property type="project" value="UniProtKB-KW"/>
</dbReference>
<keyword evidence="3" id="KW-0963">Cytoplasm</keyword>
<evidence type="ECO:0000256" key="4">
    <source>
        <dbReference type="PIRSR" id="PIRSR006230-1"/>
    </source>
</evidence>
<dbReference type="NCBIfam" id="TIGR03596">
    <property type="entry name" value="GTPase_YlqF"/>
    <property type="match status" value="1"/>
</dbReference>
<protein>
    <recommendedName>
        <fullName evidence="3">Ribosome biogenesis GTPase A</fullName>
    </recommendedName>
</protein>
<accession>A2BUH1</accession>
<dbReference type="Gene3D" id="3.40.50.300">
    <property type="entry name" value="P-loop containing nucleotide triphosphate hydrolases"/>
    <property type="match status" value="1"/>
</dbReference>
<dbReference type="AlphaFoldDB" id="A2BUH1"/>
<evidence type="ECO:0000313" key="6">
    <source>
        <dbReference type="EMBL" id="ABM71432.1"/>
    </source>
</evidence>
<evidence type="ECO:0000256" key="3">
    <source>
        <dbReference type="PIRNR" id="PIRNR006230"/>
    </source>
</evidence>
<feature type="binding site" evidence="4">
    <location>
        <begin position="61"/>
        <end position="64"/>
    </location>
    <ligand>
        <name>GTP</name>
        <dbReference type="ChEBI" id="CHEBI:37565"/>
    </ligand>
</feature>
<proteinExistence type="inferred from homology"/>
<feature type="domain" description="G" evidence="5">
    <location>
        <begin position="128"/>
        <end position="186"/>
    </location>
</feature>
<dbReference type="OrthoDB" id="9779790at2"/>
<dbReference type="PANTHER" id="PTHR45782:SF5">
    <property type="entry name" value="DAR GTPASE 3, CHLOROPLASTIC"/>
    <property type="match status" value="1"/>
</dbReference>
<evidence type="ECO:0000256" key="1">
    <source>
        <dbReference type="ARBA" id="ARBA00022741"/>
    </source>
</evidence>
<dbReference type="InterPro" id="IPR016478">
    <property type="entry name" value="GTPase_MTG1"/>
</dbReference>
<dbReference type="Gene3D" id="1.10.1580.10">
    <property type="match status" value="1"/>
</dbReference>
<keyword evidence="1 3" id="KW-0547">Nucleotide-binding</keyword>
<name>A2BUH1_PROM5</name>
<reference evidence="6 7" key="1">
    <citation type="journal article" date="2007" name="PLoS Genet.">
        <title>Patterns and implications of gene gain and loss in the evolution of Prochlorococcus.</title>
        <authorList>
            <person name="Kettler G.C."/>
            <person name="Martiny A.C."/>
            <person name="Huang K."/>
            <person name="Zucker J."/>
            <person name="Coleman M.L."/>
            <person name="Rodrigue S."/>
            <person name="Chen F."/>
            <person name="Lapidus A."/>
            <person name="Ferriera S."/>
            <person name="Johnson J."/>
            <person name="Steglich C."/>
            <person name="Church G.M."/>
            <person name="Richardson P."/>
            <person name="Chisholm S.W."/>
        </authorList>
    </citation>
    <scope>NUCLEOTIDE SEQUENCE [LARGE SCALE GENOMIC DNA]</scope>
    <source>
        <strain evidence="6 7">MIT 9515</strain>
    </source>
</reference>
<keyword evidence="2 3" id="KW-0342">GTP-binding</keyword>
<gene>
    <name evidence="6" type="ordered locus">P9515_02231</name>
</gene>
<comment type="similarity">
    <text evidence="3">Belongs to the TRAFAC class YlqF/YawG GTPase family. MTG1 subfamily.</text>
</comment>
<dbReference type="EMBL" id="CP000552">
    <property type="protein sequence ID" value="ABM71432.1"/>
    <property type="molecule type" value="Genomic_DNA"/>
</dbReference>
<evidence type="ECO:0000313" key="7">
    <source>
        <dbReference type="Proteomes" id="UP000001589"/>
    </source>
</evidence>
<sequence length="288" mass="32832">MEIPTIQWYPGHIAKAEKKLSAVISRVDLIIEVRDARIPLSTGHPHLNQWITNKKHILVINRADMIAPETIINWNTWFKKYDIYPLWCDAKNGKGIKEICKSAKESRLSIDKRRLSRGMKVRPIRALTLGFPNVGKSALINRIAKKKVVESARKAGVTRNLRWIRLDGGIDLLDAPGVIPPNLENQKSALNLALCDDIGEAAYEIESVAIEFLKIIFKLKEDKNANISLKKISNRYGVDILKSFDSPHEWIDLVALKHTSGDRRRMAYKLLEDYRNQMLGKIALEVPR</sequence>
<comment type="subcellular location">
    <subcellularLocation>
        <location evidence="3">Cytoplasm</location>
    </subcellularLocation>
</comment>
<feature type="binding site" evidence="4">
    <location>
        <position position="177"/>
    </location>
    <ligand>
        <name>GTP</name>
        <dbReference type="ChEBI" id="CHEBI:37565"/>
    </ligand>
</feature>
<dbReference type="InterPro" id="IPR027417">
    <property type="entry name" value="P-loop_NTPase"/>
</dbReference>
<evidence type="ECO:0000256" key="2">
    <source>
        <dbReference type="ARBA" id="ARBA00023134"/>
    </source>
</evidence>
<dbReference type="GO" id="GO:0003924">
    <property type="term" value="F:GTPase activity"/>
    <property type="evidence" value="ECO:0007669"/>
    <property type="project" value="TreeGrafter"/>
</dbReference>
<dbReference type="GO" id="GO:0005737">
    <property type="term" value="C:cytoplasm"/>
    <property type="evidence" value="ECO:0007669"/>
    <property type="project" value="UniProtKB-SubCell"/>
</dbReference>
<organism evidence="6 7">
    <name type="scientific">Prochlorococcus marinus (strain MIT 9515)</name>
    <dbReference type="NCBI Taxonomy" id="167542"/>
    <lineage>
        <taxon>Bacteria</taxon>
        <taxon>Bacillati</taxon>
        <taxon>Cyanobacteriota</taxon>
        <taxon>Cyanophyceae</taxon>
        <taxon>Synechococcales</taxon>
        <taxon>Prochlorococcaceae</taxon>
        <taxon>Prochlorococcus</taxon>
    </lineage>
</organism>
<dbReference type="GeneID" id="60201444"/>
<comment type="function">
    <text evidence="3">Required for a late step of 50S ribosomal subunit assembly. Has GTPase activity.</text>
</comment>
<dbReference type="eggNOG" id="COG1161">
    <property type="taxonomic scope" value="Bacteria"/>
</dbReference>
<evidence type="ECO:0000259" key="5">
    <source>
        <dbReference type="Pfam" id="PF01926"/>
    </source>
</evidence>
<dbReference type="InterPro" id="IPR006073">
    <property type="entry name" value="GTP-bd"/>
</dbReference>
<dbReference type="KEGG" id="pmc:P9515_02231"/>
<dbReference type="InterPro" id="IPR023179">
    <property type="entry name" value="GTP-bd_ortho_bundle_sf"/>
</dbReference>
<dbReference type="RefSeq" id="WP_011819546.1">
    <property type="nucleotide sequence ID" value="NC_008817.1"/>
</dbReference>
<dbReference type="HOGENOM" id="CLU_011106_1_0_3"/>
<dbReference type="Pfam" id="PF01926">
    <property type="entry name" value="MMR_HSR1"/>
    <property type="match status" value="1"/>
</dbReference>
<dbReference type="GO" id="GO:0006412">
    <property type="term" value="P:translation"/>
    <property type="evidence" value="ECO:0007669"/>
    <property type="project" value="TreeGrafter"/>
</dbReference>